<reference evidence="1 2" key="1">
    <citation type="journal article" date="2016" name="Nat. Commun.">
        <title>Thousands of microbial genomes shed light on interconnected biogeochemical processes in an aquifer system.</title>
        <authorList>
            <person name="Anantharaman K."/>
            <person name="Brown C.T."/>
            <person name="Hug L.A."/>
            <person name="Sharon I."/>
            <person name="Castelle C.J."/>
            <person name="Probst A.J."/>
            <person name="Thomas B.C."/>
            <person name="Singh A."/>
            <person name="Wilkins M.J."/>
            <person name="Karaoz U."/>
            <person name="Brodie E.L."/>
            <person name="Williams K.H."/>
            <person name="Hubbard S.S."/>
            <person name="Banfield J.F."/>
        </authorList>
    </citation>
    <scope>NUCLEOTIDE SEQUENCE [LARGE SCALE GENOMIC DNA]</scope>
</reference>
<sequence>MKTLDIIKHKTILTNILIGIYKNSLLASVVGFKGGTAAMLFYDLPRFSVDLDFDLLGGLSENSKELDFFIHEMTNQLSSKYKIKDQSTKYHTLFWLVNYQTGQKNIKVEISTRNDPSNHYNSHQFYGVDIKVLDIKDMIAHKMIALTERKSLANRDLFDIHYFLGSPFASEINYQIIKRRTGKKPGEFYSYLLNFVKKIKPDSVLAGLGEVLTNSQKDWAKTKLIEELKGLIQRQIDLTT</sequence>
<dbReference type="Pfam" id="PF08843">
    <property type="entry name" value="AbiEii"/>
    <property type="match status" value="1"/>
</dbReference>
<comment type="caution">
    <text evidence="1">The sequence shown here is derived from an EMBL/GenBank/DDBJ whole genome shotgun (WGS) entry which is preliminary data.</text>
</comment>
<dbReference type="InterPro" id="IPR014942">
    <property type="entry name" value="AbiEii"/>
</dbReference>
<gene>
    <name evidence="1" type="ORF">A3A75_00765</name>
</gene>
<evidence type="ECO:0008006" key="3">
    <source>
        <dbReference type="Google" id="ProtNLM"/>
    </source>
</evidence>
<proteinExistence type="predicted"/>
<evidence type="ECO:0000313" key="2">
    <source>
        <dbReference type="Proteomes" id="UP000179018"/>
    </source>
</evidence>
<evidence type="ECO:0000313" key="1">
    <source>
        <dbReference type="EMBL" id="OGM58485.1"/>
    </source>
</evidence>
<dbReference type="STRING" id="1802516.A3A75_00765"/>
<accession>A0A1F8B4X7</accession>
<dbReference type="AlphaFoldDB" id="A0A1F8B4X7"/>
<organism evidence="1 2">
    <name type="scientific">Candidatus Woesebacteria bacterium RIFCSPLOWO2_01_FULL_39_10</name>
    <dbReference type="NCBI Taxonomy" id="1802516"/>
    <lineage>
        <taxon>Bacteria</taxon>
        <taxon>Candidatus Woeseibacteriota</taxon>
    </lineage>
</organism>
<protein>
    <recommendedName>
        <fullName evidence="3">Nucleotidyl transferase AbiEii/AbiGii toxin family protein</fullName>
    </recommendedName>
</protein>
<dbReference type="EMBL" id="MGHC01000035">
    <property type="protein sequence ID" value="OGM58485.1"/>
    <property type="molecule type" value="Genomic_DNA"/>
</dbReference>
<dbReference type="Gene3D" id="3.10.450.620">
    <property type="entry name" value="JHP933, nucleotidyltransferase-like core domain"/>
    <property type="match status" value="1"/>
</dbReference>
<dbReference type="Proteomes" id="UP000179018">
    <property type="component" value="Unassembled WGS sequence"/>
</dbReference>
<name>A0A1F8B4X7_9BACT</name>